<name>A0AAD7IX79_9AGAR</name>
<keyword evidence="2" id="KW-1185">Reference proteome</keyword>
<comment type="caution">
    <text evidence="1">The sequence shown here is derived from an EMBL/GenBank/DDBJ whole genome shotgun (WGS) entry which is preliminary data.</text>
</comment>
<protein>
    <submittedName>
        <fullName evidence="1">Uncharacterized protein</fullName>
    </submittedName>
</protein>
<gene>
    <name evidence="1" type="ORF">B0H16DRAFT_1546721</name>
</gene>
<dbReference type="EMBL" id="JARKIB010000059">
    <property type="protein sequence ID" value="KAJ7752344.1"/>
    <property type="molecule type" value="Genomic_DNA"/>
</dbReference>
<reference evidence="1" key="1">
    <citation type="submission" date="2023-03" db="EMBL/GenBank/DDBJ databases">
        <title>Massive genome expansion in bonnet fungi (Mycena s.s.) driven by repeated elements and novel gene families across ecological guilds.</title>
        <authorList>
            <consortium name="Lawrence Berkeley National Laboratory"/>
            <person name="Harder C.B."/>
            <person name="Miyauchi S."/>
            <person name="Viragh M."/>
            <person name="Kuo A."/>
            <person name="Thoen E."/>
            <person name="Andreopoulos B."/>
            <person name="Lu D."/>
            <person name="Skrede I."/>
            <person name="Drula E."/>
            <person name="Henrissat B."/>
            <person name="Morin E."/>
            <person name="Kohler A."/>
            <person name="Barry K."/>
            <person name="LaButti K."/>
            <person name="Morin E."/>
            <person name="Salamov A."/>
            <person name="Lipzen A."/>
            <person name="Mereny Z."/>
            <person name="Hegedus B."/>
            <person name="Baldrian P."/>
            <person name="Stursova M."/>
            <person name="Weitz H."/>
            <person name="Taylor A."/>
            <person name="Grigoriev I.V."/>
            <person name="Nagy L.G."/>
            <person name="Martin F."/>
            <person name="Kauserud H."/>
        </authorList>
    </citation>
    <scope>NUCLEOTIDE SEQUENCE</scope>
    <source>
        <strain evidence="1">CBHHK182m</strain>
    </source>
</reference>
<dbReference type="AlphaFoldDB" id="A0AAD7IX79"/>
<evidence type="ECO:0000313" key="1">
    <source>
        <dbReference type="EMBL" id="KAJ7752344.1"/>
    </source>
</evidence>
<dbReference type="Proteomes" id="UP001215598">
    <property type="component" value="Unassembled WGS sequence"/>
</dbReference>
<accession>A0AAD7IX79</accession>
<proteinExistence type="predicted"/>
<organism evidence="1 2">
    <name type="scientific">Mycena metata</name>
    <dbReference type="NCBI Taxonomy" id="1033252"/>
    <lineage>
        <taxon>Eukaryota</taxon>
        <taxon>Fungi</taxon>
        <taxon>Dikarya</taxon>
        <taxon>Basidiomycota</taxon>
        <taxon>Agaricomycotina</taxon>
        <taxon>Agaricomycetes</taxon>
        <taxon>Agaricomycetidae</taxon>
        <taxon>Agaricales</taxon>
        <taxon>Marasmiineae</taxon>
        <taxon>Mycenaceae</taxon>
        <taxon>Mycena</taxon>
    </lineage>
</organism>
<evidence type="ECO:0000313" key="2">
    <source>
        <dbReference type="Proteomes" id="UP001215598"/>
    </source>
</evidence>
<sequence>MLFSRILASLGLQNHVRADVWSSPNPGVTRTLTLTLRAVRVGRHCAILTPFKFSFFLLLPRIRTTLSTQLEGSLSFKSCEQRAKDVSFLIARQCFPISFKPLSWNVLTLAPTVR</sequence>